<dbReference type="GO" id="GO:0032968">
    <property type="term" value="P:positive regulation of transcription elongation by RNA polymerase II"/>
    <property type="evidence" value="ECO:0007669"/>
    <property type="project" value="TreeGrafter"/>
</dbReference>
<keyword evidence="3" id="KW-0804">Transcription</keyword>
<dbReference type="GeneID" id="108019826"/>
<dbReference type="PANTHER" id="PTHR12466:SF8">
    <property type="entry name" value="PARAFIBROMIN"/>
    <property type="match status" value="1"/>
</dbReference>
<evidence type="ECO:0000256" key="3">
    <source>
        <dbReference type="ARBA" id="ARBA00023163"/>
    </source>
</evidence>
<dbReference type="GO" id="GO:0006368">
    <property type="term" value="P:transcription elongation by RNA polymerase II"/>
    <property type="evidence" value="ECO:0007669"/>
    <property type="project" value="InterPro"/>
</dbReference>
<dbReference type="Proteomes" id="UP001652628">
    <property type="component" value="Chromosome 2R"/>
</dbReference>
<dbReference type="InterPro" id="IPR032041">
    <property type="entry name" value="Cdc73_N"/>
</dbReference>
<evidence type="ECO:0000256" key="2">
    <source>
        <dbReference type="ARBA" id="ARBA00010427"/>
    </source>
</evidence>
<name>A0AB39ZUM8_DROSZ</name>
<evidence type="ECO:0000256" key="5">
    <source>
        <dbReference type="SAM" id="MobiDB-lite"/>
    </source>
</evidence>
<dbReference type="GO" id="GO:0000993">
    <property type="term" value="F:RNA polymerase II complex binding"/>
    <property type="evidence" value="ECO:0007669"/>
    <property type="project" value="TreeGrafter"/>
</dbReference>
<proteinExistence type="inferred from homology"/>
<evidence type="ECO:0000313" key="9">
    <source>
        <dbReference type="RefSeq" id="XP_016943332.3"/>
    </source>
</evidence>
<dbReference type="Pfam" id="PF05179">
    <property type="entry name" value="CDC73_C"/>
    <property type="match status" value="1"/>
</dbReference>
<protein>
    <submittedName>
        <fullName evidence="9 10">Parafibromin</fullName>
    </submittedName>
</protein>
<feature type="compositionally biased region" description="Basic and acidic residues" evidence="5">
    <location>
        <begin position="100"/>
        <end position="110"/>
    </location>
</feature>
<dbReference type="InterPro" id="IPR007852">
    <property type="entry name" value="Cdc73/Parafibromin"/>
</dbReference>
<evidence type="ECO:0000313" key="10">
    <source>
        <dbReference type="RefSeq" id="XP_070851017.1"/>
    </source>
</evidence>
<dbReference type="InterPro" id="IPR038103">
    <property type="entry name" value="CDC73_C_sf"/>
</dbReference>
<dbReference type="RefSeq" id="XP_016943332.3">
    <property type="nucleotide sequence ID" value="XM_017087843.4"/>
</dbReference>
<comment type="similarity">
    <text evidence="2">Belongs to the CDC73 family.</text>
</comment>
<evidence type="ECO:0000256" key="1">
    <source>
        <dbReference type="ARBA" id="ARBA00004123"/>
    </source>
</evidence>
<evidence type="ECO:0000259" key="7">
    <source>
        <dbReference type="Pfam" id="PF16050"/>
    </source>
</evidence>
<reference evidence="9 10" key="1">
    <citation type="submission" date="2025-05" db="UniProtKB">
        <authorList>
            <consortium name="RefSeq"/>
        </authorList>
    </citation>
    <scope>IDENTIFICATION</scope>
</reference>
<feature type="region of interest" description="Disordered" evidence="5">
    <location>
        <begin position="98"/>
        <end position="133"/>
    </location>
</feature>
<dbReference type="Gene3D" id="3.40.50.11990">
    <property type="entry name" value="RNA polymerase II accessory factor, Cdc73 C-terminal domain"/>
    <property type="match status" value="1"/>
</dbReference>
<dbReference type="GO" id="GO:0016593">
    <property type="term" value="C:Cdc73/Paf1 complex"/>
    <property type="evidence" value="ECO:0007669"/>
    <property type="project" value="InterPro"/>
</dbReference>
<gene>
    <name evidence="9 10" type="primary">LOC108019826</name>
</gene>
<keyword evidence="4" id="KW-0539">Nucleus</keyword>
<accession>A0AB39ZUM8</accession>
<dbReference type="Pfam" id="PF16050">
    <property type="entry name" value="CDC73_N"/>
    <property type="match status" value="1"/>
</dbReference>
<dbReference type="AlphaFoldDB" id="A0AB39ZUM8"/>
<dbReference type="RefSeq" id="XP_070851017.1">
    <property type="nucleotide sequence ID" value="XM_070994916.1"/>
</dbReference>
<evidence type="ECO:0000259" key="6">
    <source>
        <dbReference type="Pfam" id="PF05179"/>
    </source>
</evidence>
<sequence length="368" mass="42087">MDLSSKTLAQTMTVGAISAIKAKRMAMKMDLDVEGKRIRTLQRVQDRQKHEKQVELCKQTIKRERQYPTREEQLLGGKELPGVLKTLSLVYDFKSRRMLSKPEDSPKEEPAAPPPLGGTQEVPVKPPPKSKYNRYGQERFLRGKEEFGINPRGSHWEKVAATGLNPECWKTESEKTNTEKGKLELAKNASKKLRQDKRLSRMPIIVVPEALTSLVTVHNAKQLLQELRYVSVGEARQALVPGQRLDEVTIEHCFQGELVSYRVIDNVTRLTPEEWRRVAAVFAMGPHWQFKGWPQGGNPALIFHQVCAFHLHFRGTPVSKELANLQVHLLALSPHERHLDCGILTEFWNKLDHHMAVHPRQFAFINQK</sequence>
<dbReference type="PANTHER" id="PTHR12466">
    <property type="entry name" value="CDC73 DOMAIN PROTEIN"/>
    <property type="match status" value="1"/>
</dbReference>
<dbReference type="InterPro" id="IPR031336">
    <property type="entry name" value="CDC73_C"/>
</dbReference>
<evidence type="ECO:0000256" key="4">
    <source>
        <dbReference type="ARBA" id="ARBA00023242"/>
    </source>
</evidence>
<organism evidence="8 9">
    <name type="scientific">Drosophila suzukii</name>
    <name type="common">Spotted-wing drosophila fruit fly</name>
    <dbReference type="NCBI Taxonomy" id="28584"/>
    <lineage>
        <taxon>Eukaryota</taxon>
        <taxon>Metazoa</taxon>
        <taxon>Ecdysozoa</taxon>
        <taxon>Arthropoda</taxon>
        <taxon>Hexapoda</taxon>
        <taxon>Insecta</taxon>
        <taxon>Pterygota</taxon>
        <taxon>Neoptera</taxon>
        <taxon>Endopterygota</taxon>
        <taxon>Diptera</taxon>
        <taxon>Brachycera</taxon>
        <taxon>Muscomorpha</taxon>
        <taxon>Ephydroidea</taxon>
        <taxon>Drosophilidae</taxon>
        <taxon>Drosophila</taxon>
        <taxon>Sophophora</taxon>
    </lineage>
</organism>
<feature type="domain" description="Paf1 complex subunit Cdc73 N-terminal" evidence="7">
    <location>
        <begin position="6"/>
        <end position="139"/>
    </location>
</feature>
<keyword evidence="8" id="KW-1185">Reference proteome</keyword>
<evidence type="ECO:0000313" key="8">
    <source>
        <dbReference type="Proteomes" id="UP001652628"/>
    </source>
</evidence>
<comment type="subcellular location">
    <subcellularLocation>
        <location evidence="1">Nucleus</location>
    </subcellularLocation>
</comment>
<feature type="domain" description="Cell division control protein 73 C-terminal" evidence="6">
    <location>
        <begin position="200"/>
        <end position="354"/>
    </location>
</feature>